<evidence type="ECO:0000313" key="1">
    <source>
        <dbReference type="EMBL" id="MDO7253955.1"/>
    </source>
</evidence>
<comment type="caution">
    <text evidence="2">The sequence shown here is derived from an EMBL/GenBank/DDBJ whole genome shotgun (WGS) entry which is preliminary data.</text>
</comment>
<gene>
    <name evidence="1" type="ORF">Q5I04_08585</name>
    <name evidence="2" type="ORF">Q5I06_08615</name>
</gene>
<organism evidence="2 3">
    <name type="scientific">Helicobacter cappadocius</name>
    <dbReference type="NCBI Taxonomy" id="3063998"/>
    <lineage>
        <taxon>Bacteria</taxon>
        <taxon>Pseudomonadati</taxon>
        <taxon>Campylobacterota</taxon>
        <taxon>Epsilonproteobacteria</taxon>
        <taxon>Campylobacterales</taxon>
        <taxon>Helicobacteraceae</taxon>
        <taxon>Helicobacter</taxon>
    </lineage>
</organism>
<reference evidence="1" key="2">
    <citation type="submission" date="2023-07" db="EMBL/GenBank/DDBJ databases">
        <authorList>
            <person name="Aydin F."/>
            <person name="Tarhane S."/>
            <person name="Saticioglu I.B."/>
            <person name="Karakaya E."/>
            <person name="Abay S."/>
            <person name="Guran O."/>
            <person name="Bozkurt E."/>
            <person name="Uzum N."/>
            <person name="Olgun K."/>
            <person name="Jablonski D."/>
        </authorList>
    </citation>
    <scope>NUCLEOTIDE SEQUENCE</scope>
    <source>
        <strain evidence="1">Faydin-H75</strain>
    </source>
</reference>
<dbReference type="EMBL" id="JAUYZK010000025">
    <property type="protein sequence ID" value="MDP2539829.1"/>
    <property type="molecule type" value="Genomic_DNA"/>
</dbReference>
<keyword evidence="4" id="KW-1185">Reference proteome</keyword>
<evidence type="ECO:0000313" key="3">
    <source>
        <dbReference type="Proteomes" id="UP001177258"/>
    </source>
</evidence>
<reference evidence="1 3" key="3">
    <citation type="journal article" date="2024" name="Syst. Appl. Microbiol.">
        <title>Helicobacter cappadocius sp. nov., from lizards: The first psychrotrophic Helicobacter species.</title>
        <authorList>
            <person name="Aydin F."/>
            <person name="Tarhane S."/>
            <person name="Karakaya E."/>
            <person name="Abay S."/>
            <person name="Kayman T."/>
            <person name="Guran O."/>
            <person name="Bozkurt E."/>
            <person name="Uzum N."/>
            <person name="Avci A."/>
            <person name="Olgun K."/>
            <person name="Jablonski D."/>
            <person name="Guran C."/>
            <person name="Burcin Saticioglu I."/>
        </authorList>
    </citation>
    <scope>NUCLEOTIDE SEQUENCE [LARGE SCALE GENOMIC DNA]</scope>
    <source>
        <strain evidence="1">Faydin-H75</strain>
        <strain evidence="3">faydin-H76</strain>
    </source>
</reference>
<evidence type="ECO:0000313" key="2">
    <source>
        <dbReference type="EMBL" id="MDP2539829.1"/>
    </source>
</evidence>
<dbReference type="Proteomes" id="UP001240777">
    <property type="component" value="Unassembled WGS sequence"/>
</dbReference>
<proteinExistence type="predicted"/>
<dbReference type="RefSeq" id="WP_305517791.1">
    <property type="nucleotide sequence ID" value="NZ_JAUPEV010000027.1"/>
</dbReference>
<evidence type="ECO:0000313" key="4">
    <source>
        <dbReference type="Proteomes" id="UP001240777"/>
    </source>
</evidence>
<sequence>MTFSKNGLFNITKDSNKNDVYHFTESTNINYRNPDGKATFTINNAILKPTPYTYSFYANGSDTNRTVKDMLLVRNGQNIDMYFKNAVYKGNFGFYFGAYAIPTYYTFDGNYNGNTDTSLKGKAFVGNAYISANAPVFTFKNGAVADITDFKTIGWNTSWFSYGLNLDNQAKVTIQNFAVTLSGRGLINVDHNSNLKITNFGYRVGDLTVNVMNQSTLDMGTITSIVDPVGWTSWSVDANSKPKKVINVDNSTLKGNFTLAKITEGMRIKNQNAGFIFNFKNNAKFEGKIYNNIGVTKNSTG</sequence>
<dbReference type="EMBL" id="JAUPEV010000027">
    <property type="protein sequence ID" value="MDO7253955.1"/>
    <property type="molecule type" value="Genomic_DNA"/>
</dbReference>
<reference evidence="2 4" key="1">
    <citation type="submission" date="2023-07" db="EMBL/GenBank/DDBJ databases">
        <title>Unpublished Manusciprt.</title>
        <authorList>
            <person name="Aydin F."/>
            <person name="Tarhane S."/>
            <person name="Saticioglu I.B."/>
            <person name="Karakaya E."/>
            <person name="Abay S."/>
            <person name="Guran O."/>
            <person name="Bozkurt E."/>
            <person name="Uzum N."/>
            <person name="Olgun K."/>
            <person name="Jablonski D."/>
        </authorList>
    </citation>
    <scope>NUCLEOTIDE SEQUENCE</scope>
    <source>
        <strain evidence="4">faydin-H75</strain>
        <strain evidence="2">Faydin-H76</strain>
    </source>
</reference>
<dbReference type="Proteomes" id="UP001177258">
    <property type="component" value="Unassembled WGS sequence"/>
</dbReference>
<accession>A0AA90PMI2</accession>
<feature type="non-terminal residue" evidence="2">
    <location>
        <position position="301"/>
    </location>
</feature>
<name>A0AA90PMI2_9HELI</name>
<dbReference type="AlphaFoldDB" id="A0AA90PMI2"/>
<protein>
    <submittedName>
        <fullName evidence="2">Uncharacterized protein</fullName>
    </submittedName>
</protein>